<dbReference type="PANTHER" id="PTHR22746:SF10">
    <property type="entry name" value="GUANINE NUCLEOTIDE EXCHANGE FACTOR SUBUNIT RIC1"/>
    <property type="match status" value="1"/>
</dbReference>
<name>A0AA36E1V9_LACSI</name>
<dbReference type="PANTHER" id="PTHR22746">
    <property type="entry name" value="RAB6A-GEF COMPLEX PARTNER PROTEIN 1"/>
    <property type="match status" value="1"/>
</dbReference>
<dbReference type="GO" id="GO:0042147">
    <property type="term" value="P:retrograde transport, endosome to Golgi"/>
    <property type="evidence" value="ECO:0007669"/>
    <property type="project" value="TreeGrafter"/>
</dbReference>
<dbReference type="InterPro" id="IPR040096">
    <property type="entry name" value="Ric1"/>
</dbReference>
<dbReference type="GO" id="GO:0034066">
    <property type="term" value="C:Ric1-Rgp1 guanyl-nucleotide exchange factor complex"/>
    <property type="evidence" value="ECO:0007669"/>
    <property type="project" value="InterPro"/>
</dbReference>
<dbReference type="Proteomes" id="UP001177003">
    <property type="component" value="Chromosome 4"/>
</dbReference>
<dbReference type="AlphaFoldDB" id="A0AA36E1V9"/>
<dbReference type="GO" id="GO:0005829">
    <property type="term" value="C:cytosol"/>
    <property type="evidence" value="ECO:0007669"/>
    <property type="project" value="TreeGrafter"/>
</dbReference>
<organism evidence="1 2">
    <name type="scientific">Lactuca saligna</name>
    <name type="common">Willowleaf lettuce</name>
    <dbReference type="NCBI Taxonomy" id="75948"/>
    <lineage>
        <taxon>Eukaryota</taxon>
        <taxon>Viridiplantae</taxon>
        <taxon>Streptophyta</taxon>
        <taxon>Embryophyta</taxon>
        <taxon>Tracheophyta</taxon>
        <taxon>Spermatophyta</taxon>
        <taxon>Magnoliopsida</taxon>
        <taxon>eudicotyledons</taxon>
        <taxon>Gunneridae</taxon>
        <taxon>Pentapetalae</taxon>
        <taxon>asterids</taxon>
        <taxon>campanulids</taxon>
        <taxon>Asterales</taxon>
        <taxon>Asteraceae</taxon>
        <taxon>Cichorioideae</taxon>
        <taxon>Cichorieae</taxon>
        <taxon>Lactucinae</taxon>
        <taxon>Lactuca</taxon>
    </lineage>
</organism>
<dbReference type="GO" id="GO:0000139">
    <property type="term" value="C:Golgi membrane"/>
    <property type="evidence" value="ECO:0007669"/>
    <property type="project" value="TreeGrafter"/>
</dbReference>
<proteinExistence type="predicted"/>
<protein>
    <submittedName>
        <fullName evidence="1">Uncharacterized protein</fullName>
    </submittedName>
</protein>
<dbReference type="SUPFAM" id="SSF50978">
    <property type="entry name" value="WD40 repeat-like"/>
    <property type="match status" value="1"/>
</dbReference>
<sequence length="125" mass="13656">MSAFWLGSGDAVCSSISIDQKILIVGTRIGVTELYEIRKPIALIHYVSLHDWGYSMDDIGAVSSISWTPDSFAFAAGWKLRGLTVWSISGFRLMSTIHQIVLNFVSSPGVKQNPDGNYDPLMSGS</sequence>
<dbReference type="EMBL" id="OX465080">
    <property type="protein sequence ID" value="CAI9279851.1"/>
    <property type="molecule type" value="Genomic_DNA"/>
</dbReference>
<evidence type="ECO:0000313" key="1">
    <source>
        <dbReference type="EMBL" id="CAI9279851.1"/>
    </source>
</evidence>
<dbReference type="InterPro" id="IPR036322">
    <property type="entry name" value="WD40_repeat_dom_sf"/>
</dbReference>
<gene>
    <name evidence="1" type="ORF">LSALG_LOCUS19627</name>
</gene>
<reference evidence="1" key="1">
    <citation type="submission" date="2023-04" db="EMBL/GenBank/DDBJ databases">
        <authorList>
            <person name="Vijverberg K."/>
            <person name="Xiong W."/>
            <person name="Schranz E."/>
        </authorList>
    </citation>
    <scope>NUCLEOTIDE SEQUENCE</scope>
</reference>
<evidence type="ECO:0000313" key="2">
    <source>
        <dbReference type="Proteomes" id="UP001177003"/>
    </source>
</evidence>
<keyword evidence="2" id="KW-1185">Reference proteome</keyword>
<dbReference type="GO" id="GO:0006886">
    <property type="term" value="P:intracellular protein transport"/>
    <property type="evidence" value="ECO:0007669"/>
    <property type="project" value="InterPro"/>
</dbReference>
<accession>A0AA36E1V9</accession>